<dbReference type="AlphaFoldDB" id="A0A4D6MQM8"/>
<dbReference type="EMBL" id="CP039352">
    <property type="protein sequence ID" value="QCE03806.1"/>
    <property type="molecule type" value="Genomic_DNA"/>
</dbReference>
<feature type="coiled-coil region" evidence="1">
    <location>
        <begin position="229"/>
        <end position="256"/>
    </location>
</feature>
<protein>
    <submittedName>
        <fullName evidence="3">Uncharacterized protein</fullName>
    </submittedName>
</protein>
<keyword evidence="1" id="KW-0175">Coiled coil</keyword>
<evidence type="ECO:0000256" key="2">
    <source>
        <dbReference type="SAM" id="MobiDB-lite"/>
    </source>
</evidence>
<reference evidence="3 4" key="1">
    <citation type="submission" date="2019-04" db="EMBL/GenBank/DDBJ databases">
        <title>An improved genome assembly and genetic linkage map for asparagus bean, Vigna unguiculata ssp. sesquipedialis.</title>
        <authorList>
            <person name="Xia Q."/>
            <person name="Zhang R."/>
            <person name="Dong Y."/>
        </authorList>
    </citation>
    <scope>NUCLEOTIDE SEQUENCE [LARGE SCALE GENOMIC DNA]</scope>
    <source>
        <tissue evidence="3">Leaf</tissue>
    </source>
</reference>
<accession>A0A4D6MQM8</accession>
<evidence type="ECO:0000313" key="3">
    <source>
        <dbReference type="EMBL" id="QCE03806.1"/>
    </source>
</evidence>
<feature type="region of interest" description="Disordered" evidence="2">
    <location>
        <begin position="256"/>
        <end position="289"/>
    </location>
</feature>
<feature type="compositionally biased region" description="Basic and acidic residues" evidence="2">
    <location>
        <begin position="256"/>
        <end position="265"/>
    </location>
</feature>
<dbReference type="Proteomes" id="UP000501690">
    <property type="component" value="Linkage Group LG8"/>
</dbReference>
<sequence length="365" mass="42407">MRVRCGFAETTATFRRRRQGFRHPQRCICIAEMNGLILDSHRARIEDTPFKWCLYMRKPLQICNPLLLEMLKRWLPAQESFRVMQRSIPFTCVDICKCLGLGVVGLDVDFDKNVYGVVGGLLKDRIIIVETVIEIIKSLVESDSDEVDNIWAVERLSLCGPELQLMFPRILAWSDVHFKSRRIEKLFQESQEWRLREEDKQNKMIREALQLGEEPNSKKSHVDVKLASTKDLLKRLRNHGRRLRRMKEEMSVFREEISSRCHGGDDEGGQDVEGEEGDEVEVEPREHDDEVCPDTAHVIERMNGYDVGKTFDLNFASDVGIYGEVASLQVIVPYVAQQSSMTEFKVDFMKLYRSVTYFGVPYRYK</sequence>
<evidence type="ECO:0000313" key="4">
    <source>
        <dbReference type="Proteomes" id="UP000501690"/>
    </source>
</evidence>
<feature type="compositionally biased region" description="Acidic residues" evidence="2">
    <location>
        <begin position="266"/>
        <end position="281"/>
    </location>
</feature>
<evidence type="ECO:0000256" key="1">
    <source>
        <dbReference type="SAM" id="Coils"/>
    </source>
</evidence>
<gene>
    <name evidence="3" type="ORF">DEO72_LG8g1833</name>
</gene>
<proteinExistence type="predicted"/>
<organism evidence="3 4">
    <name type="scientific">Vigna unguiculata</name>
    <name type="common">Cowpea</name>
    <dbReference type="NCBI Taxonomy" id="3917"/>
    <lineage>
        <taxon>Eukaryota</taxon>
        <taxon>Viridiplantae</taxon>
        <taxon>Streptophyta</taxon>
        <taxon>Embryophyta</taxon>
        <taxon>Tracheophyta</taxon>
        <taxon>Spermatophyta</taxon>
        <taxon>Magnoliopsida</taxon>
        <taxon>eudicotyledons</taxon>
        <taxon>Gunneridae</taxon>
        <taxon>Pentapetalae</taxon>
        <taxon>rosids</taxon>
        <taxon>fabids</taxon>
        <taxon>Fabales</taxon>
        <taxon>Fabaceae</taxon>
        <taxon>Papilionoideae</taxon>
        <taxon>50 kb inversion clade</taxon>
        <taxon>NPAAA clade</taxon>
        <taxon>indigoferoid/millettioid clade</taxon>
        <taxon>Phaseoleae</taxon>
        <taxon>Vigna</taxon>
    </lineage>
</organism>
<name>A0A4D6MQM8_VIGUN</name>
<keyword evidence="4" id="KW-1185">Reference proteome</keyword>